<gene>
    <name evidence="2" type="primary">LOC107792309</name>
</gene>
<keyword evidence="1" id="KW-1133">Transmembrane helix</keyword>
<dbReference type="PANTHER" id="PTHR34656:SF2">
    <property type="entry name" value="TRANSMEMBRANE PROTEIN"/>
    <property type="match status" value="1"/>
</dbReference>
<evidence type="ECO:0000256" key="1">
    <source>
        <dbReference type="SAM" id="Phobius"/>
    </source>
</evidence>
<reference evidence="2" key="1">
    <citation type="submission" date="2025-08" db="UniProtKB">
        <authorList>
            <consortium name="RefSeq"/>
        </authorList>
    </citation>
    <scope>IDENTIFICATION</scope>
</reference>
<protein>
    <submittedName>
        <fullName evidence="2">Uncharacterized protein</fullName>
    </submittedName>
</protein>
<dbReference type="OrthoDB" id="1105491at2759"/>
<evidence type="ECO:0000313" key="2">
    <source>
        <dbReference type="RefSeq" id="XP_016470005.1"/>
    </source>
</evidence>
<dbReference type="PaxDb" id="4097-A0A1S4A087"/>
<dbReference type="RefSeq" id="XP_016470005.1">
    <property type="nucleotide sequence ID" value="XM_016614519.1"/>
</dbReference>
<accession>A0A1S4A087</accession>
<sequence>MNVTVTSILILPSVNREASSVVPLVFAAAAAAFLVGALIVLAVRTTVLTWIMVLVLLSFAGKRRRGVVKDGNKITSEVVIYAANIMVKQRGVYAFTGAMILGFTSMALLIR</sequence>
<dbReference type="OMA" id="TVITWIM"/>
<dbReference type="AlphaFoldDB" id="A0A1S4A087"/>
<feature type="transmembrane region" description="Helical" evidence="1">
    <location>
        <begin position="92"/>
        <end position="110"/>
    </location>
</feature>
<dbReference type="KEGG" id="nta:107792309"/>
<dbReference type="PANTHER" id="PTHR34656">
    <property type="entry name" value="PYRROLINE-5-CARBOXYLATE REDUCTASE"/>
    <property type="match status" value="1"/>
</dbReference>
<feature type="transmembrane region" description="Helical" evidence="1">
    <location>
        <begin position="26"/>
        <end position="59"/>
    </location>
</feature>
<keyword evidence="1" id="KW-0472">Membrane</keyword>
<proteinExistence type="predicted"/>
<keyword evidence="1" id="KW-0812">Transmembrane</keyword>
<organism evidence="2">
    <name type="scientific">Nicotiana tabacum</name>
    <name type="common">Common tobacco</name>
    <dbReference type="NCBI Taxonomy" id="4097"/>
    <lineage>
        <taxon>Eukaryota</taxon>
        <taxon>Viridiplantae</taxon>
        <taxon>Streptophyta</taxon>
        <taxon>Embryophyta</taxon>
        <taxon>Tracheophyta</taxon>
        <taxon>Spermatophyta</taxon>
        <taxon>Magnoliopsida</taxon>
        <taxon>eudicotyledons</taxon>
        <taxon>Gunneridae</taxon>
        <taxon>Pentapetalae</taxon>
        <taxon>asterids</taxon>
        <taxon>lamiids</taxon>
        <taxon>Solanales</taxon>
        <taxon>Solanaceae</taxon>
        <taxon>Nicotianoideae</taxon>
        <taxon>Nicotianeae</taxon>
        <taxon>Nicotiana</taxon>
    </lineage>
</organism>
<name>A0A1S4A087_TOBAC</name>